<dbReference type="CDD" id="cd06571">
    <property type="entry name" value="Bac_DnaA_C"/>
    <property type="match status" value="1"/>
</dbReference>
<accession>B1HS32</accession>
<evidence type="ECO:0000313" key="3">
    <source>
        <dbReference type="Proteomes" id="UP000002164"/>
    </source>
</evidence>
<reference evidence="2 3" key="1">
    <citation type="journal article" date="2008" name="J. Bacteriol.">
        <title>Complete genome sequence of the mosquitocidal bacterium Bacillus sphaericus C3-41 and comparison with those of closely related Bacillus species.</title>
        <authorList>
            <person name="Hu X."/>
            <person name="Fan W."/>
            <person name="Han B."/>
            <person name="Liu H."/>
            <person name="Zheng D."/>
            <person name="Li Q."/>
            <person name="Dong W."/>
            <person name="Yan J."/>
            <person name="Gao M."/>
            <person name="Berry C."/>
            <person name="Yuan Z."/>
        </authorList>
    </citation>
    <scope>NUCLEOTIDE SEQUENCE [LARGE SCALE GENOMIC DNA]</scope>
    <source>
        <strain evidence="2 3">C3-41</strain>
    </source>
</reference>
<dbReference type="GO" id="GO:0006275">
    <property type="term" value="P:regulation of DNA replication"/>
    <property type="evidence" value="ECO:0007669"/>
    <property type="project" value="InterPro"/>
</dbReference>
<feature type="domain" description="Chromosomal replication initiator DnaA C-terminal" evidence="1">
    <location>
        <begin position="1"/>
        <end position="34"/>
    </location>
</feature>
<dbReference type="AlphaFoldDB" id="B1HS32"/>
<dbReference type="InterPro" id="IPR018312">
    <property type="entry name" value="Chromosome_initiator_DnaA_CS"/>
</dbReference>
<dbReference type="InterPro" id="IPR010921">
    <property type="entry name" value="Trp_repressor/repl_initiator"/>
</dbReference>
<dbReference type="GO" id="GO:0005524">
    <property type="term" value="F:ATP binding"/>
    <property type="evidence" value="ECO:0007669"/>
    <property type="project" value="InterPro"/>
</dbReference>
<sequence>MYLSRELTDFSLPKIGEEFGGRDHTTVIHAHEKISSLLKNDVQLQQDVKQIRSMLGK</sequence>
<dbReference type="EnsemblBacteria" id="ACA37650">
    <property type="protein sequence ID" value="ACA37650"/>
    <property type="gene ID" value="Bsph_0004"/>
</dbReference>
<dbReference type="Gene3D" id="1.10.1750.10">
    <property type="match status" value="1"/>
</dbReference>
<organism evidence="2 3">
    <name type="scientific">Lysinibacillus sphaericus (strain C3-41)</name>
    <dbReference type="NCBI Taxonomy" id="444177"/>
    <lineage>
        <taxon>Bacteria</taxon>
        <taxon>Bacillati</taxon>
        <taxon>Bacillota</taxon>
        <taxon>Bacilli</taxon>
        <taxon>Bacillales</taxon>
        <taxon>Bacillaceae</taxon>
        <taxon>Lysinibacillus</taxon>
    </lineage>
</organism>
<dbReference type="GO" id="GO:0005886">
    <property type="term" value="C:plasma membrane"/>
    <property type="evidence" value="ECO:0007669"/>
    <property type="project" value="TreeGrafter"/>
</dbReference>
<dbReference type="SMART" id="SM00760">
    <property type="entry name" value="Bac_DnaA_C"/>
    <property type="match status" value="1"/>
</dbReference>
<dbReference type="Pfam" id="PF08299">
    <property type="entry name" value="Bac_DnaA_C"/>
    <property type="match status" value="1"/>
</dbReference>
<evidence type="ECO:0000259" key="1">
    <source>
        <dbReference type="SMART" id="SM00760"/>
    </source>
</evidence>
<gene>
    <name evidence="2" type="primary">dnaA</name>
    <name evidence="2" type="ordered locus">Bsph_0004</name>
</gene>
<dbReference type="SUPFAM" id="SSF48295">
    <property type="entry name" value="TrpR-like"/>
    <property type="match status" value="1"/>
</dbReference>
<dbReference type="PANTHER" id="PTHR30050">
    <property type="entry name" value="CHROMOSOMAL REPLICATION INITIATOR PROTEIN DNAA"/>
    <property type="match status" value="1"/>
</dbReference>
<dbReference type="InterPro" id="IPR013159">
    <property type="entry name" value="DnaA_C"/>
</dbReference>
<dbReference type="Proteomes" id="UP000002164">
    <property type="component" value="Chromosome"/>
</dbReference>
<dbReference type="EMBL" id="CP000817">
    <property type="protein sequence ID" value="ACA37650.1"/>
    <property type="molecule type" value="Genomic_DNA"/>
</dbReference>
<protein>
    <submittedName>
        <fullName evidence="2">DnaA</fullName>
    </submittedName>
</protein>
<evidence type="ECO:0000313" key="2">
    <source>
        <dbReference type="EMBL" id="ACA37650.1"/>
    </source>
</evidence>
<dbReference type="PROSITE" id="PS01008">
    <property type="entry name" value="DNAA"/>
    <property type="match status" value="1"/>
</dbReference>
<proteinExistence type="predicted"/>
<dbReference type="HOGENOM" id="CLU_201067_0_0_9"/>
<dbReference type="KEGG" id="lsp:Bsph_0004"/>
<name>B1HS32_LYSSC</name>
<dbReference type="PANTHER" id="PTHR30050:SF2">
    <property type="entry name" value="CHROMOSOMAL REPLICATION INITIATOR PROTEIN DNAA"/>
    <property type="match status" value="1"/>
</dbReference>
<dbReference type="GO" id="GO:0006270">
    <property type="term" value="P:DNA replication initiation"/>
    <property type="evidence" value="ECO:0007669"/>
    <property type="project" value="InterPro"/>
</dbReference>
<dbReference type="GO" id="GO:0003688">
    <property type="term" value="F:DNA replication origin binding"/>
    <property type="evidence" value="ECO:0007669"/>
    <property type="project" value="InterPro"/>
</dbReference>